<organism evidence="1 2">
    <name type="scientific">Nonlabens ulvanivorans</name>
    <name type="common">Persicivirga ulvanivorans</name>
    <dbReference type="NCBI Taxonomy" id="906888"/>
    <lineage>
        <taxon>Bacteria</taxon>
        <taxon>Pseudomonadati</taxon>
        <taxon>Bacteroidota</taxon>
        <taxon>Flavobacteriia</taxon>
        <taxon>Flavobacteriales</taxon>
        <taxon>Flavobacteriaceae</taxon>
        <taxon>Nonlabens</taxon>
    </lineage>
</organism>
<reference evidence="1 2" key="1">
    <citation type="journal article" date="2014" name="Genome Announc.">
        <title>Draft Genome Sequences of Marine Flavobacterium Nonlabens Strains NR17, NR24, NR27, NR32, NR33, and Ara13.</title>
        <authorList>
            <person name="Nakanishi M."/>
            <person name="Meirelles P."/>
            <person name="Suzuki R."/>
            <person name="Takatani N."/>
            <person name="Mino S."/>
            <person name="Suda W."/>
            <person name="Oshima K."/>
            <person name="Hattori M."/>
            <person name="Ohkuma M."/>
            <person name="Hosokawa M."/>
            <person name="Miyashita K."/>
            <person name="Thompson F.L."/>
            <person name="Niwa A."/>
            <person name="Sawabe T."/>
            <person name="Sawabe T."/>
        </authorList>
    </citation>
    <scope>NUCLEOTIDE SEQUENCE [LARGE SCALE GENOMIC DNA]</scope>
    <source>
        <strain evidence="2">JCM19275</strain>
    </source>
</reference>
<evidence type="ECO:0000313" key="2">
    <source>
        <dbReference type="Proteomes" id="UP000029647"/>
    </source>
</evidence>
<proteinExistence type="predicted"/>
<dbReference type="AlphaFoldDB" id="A0A090WB05"/>
<dbReference type="EMBL" id="BBNT01000001">
    <property type="protein sequence ID" value="GAL74190.1"/>
    <property type="molecule type" value="Genomic_DNA"/>
</dbReference>
<sequence>MYFKLNNLSKFQIVRSFFHLKEVALKIDMYIENYLSL</sequence>
<accession>A0A090WB05</accession>
<gene>
    <name evidence="1" type="ORF">JCM19275_3037</name>
</gene>
<protein>
    <submittedName>
        <fullName evidence="1">Uncharacterized protein</fullName>
    </submittedName>
</protein>
<comment type="caution">
    <text evidence="1">The sequence shown here is derived from an EMBL/GenBank/DDBJ whole genome shotgun (WGS) entry which is preliminary data.</text>
</comment>
<dbReference type="Proteomes" id="UP000029647">
    <property type="component" value="Unassembled WGS sequence"/>
</dbReference>
<name>A0A090WB05_NONUL</name>
<evidence type="ECO:0000313" key="1">
    <source>
        <dbReference type="EMBL" id="GAL74190.1"/>
    </source>
</evidence>